<dbReference type="GO" id="GO:0004827">
    <property type="term" value="F:proline-tRNA ligase activity"/>
    <property type="evidence" value="ECO:0007669"/>
    <property type="project" value="UniProtKB-EC"/>
</dbReference>
<dbReference type="PROSITE" id="PS50862">
    <property type="entry name" value="AA_TRNA_LIGASE_II"/>
    <property type="match status" value="1"/>
</dbReference>
<evidence type="ECO:0000256" key="2">
    <source>
        <dbReference type="ARBA" id="ARBA00022598"/>
    </source>
</evidence>
<dbReference type="GO" id="GO:0005829">
    <property type="term" value="C:cytosol"/>
    <property type="evidence" value="ECO:0007669"/>
    <property type="project" value="TreeGrafter"/>
</dbReference>
<evidence type="ECO:0000256" key="8">
    <source>
        <dbReference type="ARBA" id="ARBA00047671"/>
    </source>
</evidence>
<dbReference type="Gene3D" id="3.40.50.800">
    <property type="entry name" value="Anticodon-binding domain"/>
    <property type="match status" value="1"/>
</dbReference>
<dbReference type="NCBIfam" id="NF008979">
    <property type="entry name" value="PRK12325.1"/>
    <property type="match status" value="1"/>
</dbReference>
<reference evidence="12" key="1">
    <citation type="submission" date="2020-05" db="UniProtKB">
        <authorList>
            <consortium name="EnsemblMetazoa"/>
        </authorList>
    </citation>
    <scope>IDENTIFICATION</scope>
    <source>
        <strain evidence="12">Yale</strain>
    </source>
</reference>
<evidence type="ECO:0000256" key="5">
    <source>
        <dbReference type="ARBA" id="ARBA00022917"/>
    </source>
</evidence>
<dbReference type="SUPFAM" id="SSF52954">
    <property type="entry name" value="Class II aaRS ABD-related"/>
    <property type="match status" value="1"/>
</dbReference>
<name>A0A1B0FG61_GLOMM</name>
<dbReference type="FunFam" id="3.30.930.10:FF:000042">
    <property type="entry name" value="probable proline--tRNA ligase, mitochondrial"/>
    <property type="match status" value="1"/>
</dbReference>
<dbReference type="Pfam" id="PF00587">
    <property type="entry name" value="tRNA-synt_2b"/>
    <property type="match status" value="1"/>
</dbReference>
<accession>A0A1B0FG61</accession>
<dbReference type="SUPFAM" id="SSF55681">
    <property type="entry name" value="Class II aaRS and biotin synthetases"/>
    <property type="match status" value="1"/>
</dbReference>
<dbReference type="PhylomeDB" id="A0A1B0FG61"/>
<dbReference type="Pfam" id="PF03129">
    <property type="entry name" value="HGTP_anticodon"/>
    <property type="match status" value="1"/>
</dbReference>
<comment type="catalytic activity">
    <reaction evidence="8">
        <text>tRNA(Pro) + L-proline + ATP = L-prolyl-tRNA(Pro) + AMP + diphosphate</text>
        <dbReference type="Rhea" id="RHEA:14305"/>
        <dbReference type="Rhea" id="RHEA-COMP:9700"/>
        <dbReference type="Rhea" id="RHEA-COMP:9702"/>
        <dbReference type="ChEBI" id="CHEBI:30616"/>
        <dbReference type="ChEBI" id="CHEBI:33019"/>
        <dbReference type="ChEBI" id="CHEBI:60039"/>
        <dbReference type="ChEBI" id="CHEBI:78442"/>
        <dbReference type="ChEBI" id="CHEBI:78532"/>
        <dbReference type="ChEBI" id="CHEBI:456215"/>
        <dbReference type="EC" id="6.1.1.15"/>
    </reaction>
</comment>
<keyword evidence="13" id="KW-1185">Reference proteome</keyword>
<dbReference type="InterPro" id="IPR044140">
    <property type="entry name" value="ProRS_anticodon_short"/>
</dbReference>
<keyword evidence="4" id="KW-0067">ATP-binding</keyword>
<evidence type="ECO:0000256" key="6">
    <source>
        <dbReference type="ARBA" id="ARBA00023146"/>
    </source>
</evidence>
<dbReference type="PRINTS" id="PR01046">
    <property type="entry name" value="TRNASYNTHPRO"/>
</dbReference>
<evidence type="ECO:0000256" key="1">
    <source>
        <dbReference type="ARBA" id="ARBA00012831"/>
    </source>
</evidence>
<dbReference type="VEuPathDB" id="VectorBase:GMOY002717"/>
<dbReference type="InterPro" id="IPR050062">
    <property type="entry name" value="Pro-tRNA_synthetase"/>
</dbReference>
<sequence length="657" mass="73461">VALISVTYLVKLAISRGDNKKEVGLNGQKFGRTPSQEPQKFVCKNCTNLENKSNVPTPQSPPVTFGTQPNPSVSVPPPPPPPLPQDAALPPPPPHFFTASKRTEQPKNDAPKKAGEPENNNHSTLFEQIRGDWTTDESKDKQKEIEQEKEEQTKHTNSPSSKEEGSGGLDSGIGSRATSPIHPEQETEESPVPPSSCVDSPQVNNVDSVDNEVQDSPPLSVEDRIAQFGGKALRCQKEMLYKDYDNYEMVSHALSFLFKISLPTGLIKQIASGIYTWLPLGLLVLKNIEDIIRDEMNKSGAIEALMPCVQPASLWRESGRYDDYGKEMLPIKDRHEEDMLFGPTHEEIATDLIRDVVKSYKDLPLCLYQIQWKFRDEVGPRYGVMRGREFLMKDAYSFDVDYEGALNSYNLMYKTYIKIFKRMGFTPIGVRADTGPIGGNLSHEFHILSNTGESTLYYDNKFSELLESEDIESLKSIYAVADDMHDPEICPISQEQLNVSKGIEIGHIFYFGDKYSKPMKASVTSQDEKNVNIHMGSYGIGVSRLVGAIIEAFHDDKGIIWPEPVAPFRIGLINLQPKVTEAADKIYKALKSDEVLYDDTEGSVGVKFSKMDLIGLPWQIIVGKKAIDEKIVEVKNRATGEVKEMQIEEAINHFSIK</sequence>
<dbReference type="PANTHER" id="PTHR42753">
    <property type="entry name" value="MITOCHONDRIAL RIBOSOME PROTEIN L39/PROLYL-TRNA LIGASE FAMILY MEMBER"/>
    <property type="match status" value="1"/>
</dbReference>
<dbReference type="Proteomes" id="UP000092444">
    <property type="component" value="Unassembled WGS sequence"/>
</dbReference>
<dbReference type="InterPro" id="IPR002314">
    <property type="entry name" value="aa-tRNA-synt_IIb"/>
</dbReference>
<evidence type="ECO:0000256" key="4">
    <source>
        <dbReference type="ARBA" id="ARBA00022840"/>
    </source>
</evidence>
<evidence type="ECO:0000313" key="12">
    <source>
        <dbReference type="EnsemblMetazoa" id="GMOY002717-PA"/>
    </source>
</evidence>
<evidence type="ECO:0000256" key="9">
    <source>
        <dbReference type="ARBA" id="ARBA00071545"/>
    </source>
</evidence>
<feature type="compositionally biased region" description="Basic and acidic residues" evidence="10">
    <location>
        <begin position="101"/>
        <end position="116"/>
    </location>
</feature>
<dbReference type="GO" id="GO:0006433">
    <property type="term" value="P:prolyl-tRNA aminoacylation"/>
    <property type="evidence" value="ECO:0007669"/>
    <property type="project" value="InterPro"/>
</dbReference>
<evidence type="ECO:0000256" key="3">
    <source>
        <dbReference type="ARBA" id="ARBA00022741"/>
    </source>
</evidence>
<keyword evidence="5" id="KW-0648">Protein biosynthesis</keyword>
<dbReference type="InterPro" id="IPR033730">
    <property type="entry name" value="ProRS_core_prok"/>
</dbReference>
<dbReference type="GO" id="GO:0005524">
    <property type="term" value="F:ATP binding"/>
    <property type="evidence" value="ECO:0007669"/>
    <property type="project" value="UniProtKB-KW"/>
</dbReference>
<feature type="compositionally biased region" description="Pro residues" evidence="10">
    <location>
        <begin position="74"/>
        <end position="95"/>
    </location>
</feature>
<dbReference type="PANTHER" id="PTHR42753:SF2">
    <property type="entry name" value="PROLINE--TRNA LIGASE"/>
    <property type="match status" value="1"/>
</dbReference>
<feature type="domain" description="Aminoacyl-transfer RNA synthetases class-II family profile" evidence="11">
    <location>
        <begin position="268"/>
        <end position="562"/>
    </location>
</feature>
<evidence type="ECO:0000313" key="13">
    <source>
        <dbReference type="Proteomes" id="UP000092444"/>
    </source>
</evidence>
<dbReference type="AlphaFoldDB" id="A0A1B0FG61"/>
<dbReference type="CDD" id="cd00779">
    <property type="entry name" value="ProRS_core_prok"/>
    <property type="match status" value="1"/>
</dbReference>
<dbReference type="STRING" id="37546.A0A1B0FG61"/>
<dbReference type="InterPro" id="IPR036621">
    <property type="entry name" value="Anticodon-bd_dom_sf"/>
</dbReference>
<feature type="region of interest" description="Disordered" evidence="10">
    <location>
        <begin position="49"/>
        <end position="220"/>
    </location>
</feature>
<keyword evidence="3" id="KW-0547">Nucleotide-binding</keyword>
<dbReference type="InterPro" id="IPR006195">
    <property type="entry name" value="aa-tRNA-synth_II"/>
</dbReference>
<dbReference type="InterPro" id="IPR004154">
    <property type="entry name" value="Anticodon-bd"/>
</dbReference>
<organism evidence="12 13">
    <name type="scientific">Glossina morsitans morsitans</name>
    <name type="common">Savannah tsetse fly</name>
    <dbReference type="NCBI Taxonomy" id="37546"/>
    <lineage>
        <taxon>Eukaryota</taxon>
        <taxon>Metazoa</taxon>
        <taxon>Ecdysozoa</taxon>
        <taxon>Arthropoda</taxon>
        <taxon>Hexapoda</taxon>
        <taxon>Insecta</taxon>
        <taxon>Pterygota</taxon>
        <taxon>Neoptera</taxon>
        <taxon>Endopterygota</taxon>
        <taxon>Diptera</taxon>
        <taxon>Brachycera</taxon>
        <taxon>Muscomorpha</taxon>
        <taxon>Hippoboscoidea</taxon>
        <taxon>Glossinidae</taxon>
        <taxon>Glossina</taxon>
    </lineage>
</organism>
<dbReference type="InterPro" id="IPR045864">
    <property type="entry name" value="aa-tRNA-synth_II/BPL/LPL"/>
</dbReference>
<proteinExistence type="predicted"/>
<evidence type="ECO:0000256" key="10">
    <source>
        <dbReference type="SAM" id="MobiDB-lite"/>
    </source>
</evidence>
<keyword evidence="2" id="KW-0436">Ligase</keyword>
<evidence type="ECO:0000256" key="7">
    <source>
        <dbReference type="ARBA" id="ARBA00029731"/>
    </source>
</evidence>
<protein>
    <recommendedName>
        <fullName evidence="9">Probable proline--tRNA ligase, mitochondrial</fullName>
        <ecNumber evidence="1">6.1.1.15</ecNumber>
    </recommendedName>
    <alternativeName>
        <fullName evidence="7">Prolyl-tRNA synthetase</fullName>
    </alternativeName>
</protein>
<dbReference type="EMBL" id="CCAG010010159">
    <property type="status" value="NOT_ANNOTATED_CDS"/>
    <property type="molecule type" value="Genomic_DNA"/>
</dbReference>
<dbReference type="EnsemblMetazoa" id="GMOY002717-RA">
    <property type="protein sequence ID" value="GMOY002717-PA"/>
    <property type="gene ID" value="GMOY002717"/>
</dbReference>
<dbReference type="InterPro" id="IPR002316">
    <property type="entry name" value="Pro-tRNA-ligase_IIa"/>
</dbReference>
<dbReference type="CDD" id="cd00861">
    <property type="entry name" value="ProRS_anticodon_short"/>
    <property type="match status" value="1"/>
</dbReference>
<dbReference type="EC" id="6.1.1.15" evidence="1"/>
<dbReference type="Gene3D" id="3.30.930.10">
    <property type="entry name" value="Bira Bifunctional Protein, Domain 2"/>
    <property type="match status" value="1"/>
</dbReference>
<feature type="compositionally biased region" description="Basic and acidic residues" evidence="10">
    <location>
        <begin position="136"/>
        <end position="154"/>
    </location>
</feature>
<evidence type="ECO:0000259" key="11">
    <source>
        <dbReference type="PROSITE" id="PS50862"/>
    </source>
</evidence>
<keyword evidence="6" id="KW-0030">Aminoacyl-tRNA synthetase</keyword>